<dbReference type="Proteomes" id="UP000186817">
    <property type="component" value="Unassembled WGS sequence"/>
</dbReference>
<name>A0A1Q9ETN7_SYMMI</name>
<comment type="caution">
    <text evidence="2">The sequence shown here is derived from an EMBL/GenBank/DDBJ whole genome shotgun (WGS) entry which is preliminary data.</text>
</comment>
<accession>A0A1Q9ETN7</accession>
<dbReference type="AlphaFoldDB" id="A0A1Q9ETN7"/>
<dbReference type="EMBL" id="LSRX01000072">
    <property type="protein sequence ID" value="OLQ10791.1"/>
    <property type="molecule type" value="Genomic_DNA"/>
</dbReference>
<sequence length="127" mass="13759">MFKAVRRIAGERTVVSFEEVKQFVLLSAGERASKEGDSHTQAIPQAQERRRSGSELESDRGSSTLQALSESAQPIGTESEAAFGSVQDLSTTAPGFSESALRRARSRQVPSAIPKKGKLPRSLREKS</sequence>
<evidence type="ECO:0000313" key="3">
    <source>
        <dbReference type="Proteomes" id="UP000186817"/>
    </source>
</evidence>
<keyword evidence="3" id="KW-1185">Reference proteome</keyword>
<reference evidence="2 3" key="1">
    <citation type="submission" date="2016-02" db="EMBL/GenBank/DDBJ databases">
        <title>Genome analysis of coral dinoflagellate symbionts highlights evolutionary adaptations to a symbiotic lifestyle.</title>
        <authorList>
            <person name="Aranda M."/>
            <person name="Li Y."/>
            <person name="Liew Y.J."/>
            <person name="Baumgarten S."/>
            <person name="Simakov O."/>
            <person name="Wilson M."/>
            <person name="Piel J."/>
            <person name="Ashoor H."/>
            <person name="Bougouffa S."/>
            <person name="Bajic V.B."/>
            <person name="Ryu T."/>
            <person name="Ravasi T."/>
            <person name="Bayer T."/>
            <person name="Micklem G."/>
            <person name="Kim H."/>
            <person name="Bhak J."/>
            <person name="Lajeunesse T.C."/>
            <person name="Voolstra C.R."/>
        </authorList>
    </citation>
    <scope>NUCLEOTIDE SEQUENCE [LARGE SCALE GENOMIC DNA]</scope>
    <source>
        <strain evidence="2 3">CCMP2467</strain>
    </source>
</reference>
<feature type="compositionally biased region" description="Polar residues" evidence="1">
    <location>
        <begin position="61"/>
        <end position="76"/>
    </location>
</feature>
<organism evidence="2 3">
    <name type="scientific">Symbiodinium microadriaticum</name>
    <name type="common">Dinoflagellate</name>
    <name type="synonym">Zooxanthella microadriatica</name>
    <dbReference type="NCBI Taxonomy" id="2951"/>
    <lineage>
        <taxon>Eukaryota</taxon>
        <taxon>Sar</taxon>
        <taxon>Alveolata</taxon>
        <taxon>Dinophyceae</taxon>
        <taxon>Suessiales</taxon>
        <taxon>Symbiodiniaceae</taxon>
        <taxon>Symbiodinium</taxon>
    </lineage>
</organism>
<feature type="region of interest" description="Disordered" evidence="1">
    <location>
        <begin position="29"/>
        <end position="127"/>
    </location>
</feature>
<feature type="compositionally biased region" description="Basic and acidic residues" evidence="1">
    <location>
        <begin position="47"/>
        <end position="60"/>
    </location>
</feature>
<proteinExistence type="predicted"/>
<gene>
    <name evidence="2" type="ORF">AK812_SmicGene5460</name>
</gene>
<evidence type="ECO:0000256" key="1">
    <source>
        <dbReference type="SAM" id="MobiDB-lite"/>
    </source>
</evidence>
<protein>
    <submittedName>
        <fullName evidence="2">Uncharacterized protein</fullName>
    </submittedName>
</protein>
<evidence type="ECO:0000313" key="2">
    <source>
        <dbReference type="EMBL" id="OLQ10791.1"/>
    </source>
</evidence>